<proteinExistence type="predicted"/>
<organism evidence="1 2">
    <name type="scientific">Neotamlana sedimentorum</name>
    <dbReference type="NCBI Taxonomy" id="1435349"/>
    <lineage>
        <taxon>Bacteria</taxon>
        <taxon>Pseudomonadati</taxon>
        <taxon>Bacteroidota</taxon>
        <taxon>Flavobacteriia</taxon>
        <taxon>Flavobacteriales</taxon>
        <taxon>Flavobacteriaceae</taxon>
        <taxon>Neotamlana</taxon>
    </lineage>
</organism>
<sequence>MNCIEPVEPEFNYITGLITIKAIISNETGGSFVKIKESEIEAVFGKYVNVPVNNASITFVNTNTTEVVNLIEDVESEVYLPPNDFEASLGDTWVLEIKLADGREYKSLPETIKQPVAIGSIEAEFKQELEYSIEKEGYVPGHSIKVSFNDPVDEKNYYYWSFRSFETKVICLTCVDSYYRNGICDNFDGYYPRAAEPFYVTYLCEPDCWRIRYNQKIEILDDEFTNGSAISQLPIANILLHNVKDILVEIRQFSLSKPAYNYYKVLKDLTENNSGFNAPPPAALVGNMYNPNQEDEYVLGRFTAAATSKATIFLDRESLQGAIDALEVLFPESENNPTPPGTPEVLYAPCREGFYSTSIKPEDWPN</sequence>
<accession>A0A0D7W8Y4</accession>
<evidence type="ECO:0000313" key="1">
    <source>
        <dbReference type="EMBL" id="KJD35158.1"/>
    </source>
</evidence>
<dbReference type="Proteomes" id="UP000032578">
    <property type="component" value="Unassembled WGS sequence"/>
</dbReference>
<dbReference type="RefSeq" id="WP_044632958.1">
    <property type="nucleotide sequence ID" value="NZ_JTDW01000007.1"/>
</dbReference>
<gene>
    <name evidence="1" type="ORF">PW52_10770</name>
</gene>
<protein>
    <recommendedName>
        <fullName evidence="3">DUF4249 domain-containing protein</fullName>
    </recommendedName>
</protein>
<evidence type="ECO:0000313" key="2">
    <source>
        <dbReference type="Proteomes" id="UP000032578"/>
    </source>
</evidence>
<comment type="caution">
    <text evidence="1">The sequence shown here is derived from an EMBL/GenBank/DDBJ whole genome shotgun (WGS) entry which is preliminary data.</text>
</comment>
<name>A0A0D7W8Y4_9FLAO</name>
<reference evidence="1 2" key="1">
    <citation type="submission" date="2014-11" db="EMBL/GenBank/DDBJ databases">
        <title>Tamlana sedimentorum sp. nov., isolated from shallow sand sediments of the Sea of Japan.</title>
        <authorList>
            <person name="Romanenko L.A."/>
        </authorList>
    </citation>
    <scope>NUCLEOTIDE SEQUENCE [LARGE SCALE GENOMIC DNA]</scope>
    <source>
        <strain evidence="1 2">JCM 19808</strain>
    </source>
</reference>
<dbReference type="InterPro" id="IPR025345">
    <property type="entry name" value="DUF4249"/>
</dbReference>
<dbReference type="Pfam" id="PF14054">
    <property type="entry name" value="DUF4249"/>
    <property type="match status" value="1"/>
</dbReference>
<keyword evidence="2" id="KW-1185">Reference proteome</keyword>
<dbReference type="EMBL" id="JTDW01000007">
    <property type="protein sequence ID" value="KJD35158.1"/>
    <property type="molecule type" value="Genomic_DNA"/>
</dbReference>
<dbReference type="PATRIC" id="fig|1435349.4.peg.3148"/>
<evidence type="ECO:0008006" key="3">
    <source>
        <dbReference type="Google" id="ProtNLM"/>
    </source>
</evidence>
<dbReference type="AlphaFoldDB" id="A0A0D7W8Y4"/>